<protein>
    <recommendedName>
        <fullName evidence="11">Carbamoyl phosphate synthase small chain</fullName>
        <ecNumber evidence="11">6.3.5.5</ecNumber>
    </recommendedName>
    <alternativeName>
        <fullName evidence="11">Carbamoyl phosphate synthetase glutamine chain</fullName>
    </alternativeName>
</protein>
<comment type="pathway">
    <text evidence="1 11">Pyrimidine metabolism; UMP biosynthesis via de novo pathway; (S)-dihydroorotate from bicarbonate: step 1/3.</text>
</comment>
<dbReference type="PRINTS" id="PR00096">
    <property type="entry name" value="GATASE"/>
</dbReference>
<evidence type="ECO:0000259" key="12">
    <source>
        <dbReference type="SMART" id="SM01097"/>
    </source>
</evidence>
<name>A0A9D2MPT2_9FIRM</name>
<comment type="catalytic activity">
    <reaction evidence="9 11">
        <text>hydrogencarbonate + L-glutamine + 2 ATP + H2O = carbamoyl phosphate + L-glutamate + 2 ADP + phosphate + 2 H(+)</text>
        <dbReference type="Rhea" id="RHEA:18633"/>
        <dbReference type="ChEBI" id="CHEBI:15377"/>
        <dbReference type="ChEBI" id="CHEBI:15378"/>
        <dbReference type="ChEBI" id="CHEBI:17544"/>
        <dbReference type="ChEBI" id="CHEBI:29985"/>
        <dbReference type="ChEBI" id="CHEBI:30616"/>
        <dbReference type="ChEBI" id="CHEBI:43474"/>
        <dbReference type="ChEBI" id="CHEBI:58228"/>
        <dbReference type="ChEBI" id="CHEBI:58359"/>
        <dbReference type="ChEBI" id="CHEBI:456216"/>
        <dbReference type="EC" id="6.3.5.5"/>
    </reaction>
</comment>
<feature type="binding site" evidence="11">
    <location>
        <position position="252"/>
    </location>
    <ligand>
        <name>L-glutamine</name>
        <dbReference type="ChEBI" id="CHEBI:58359"/>
    </ligand>
</feature>
<dbReference type="InterPro" id="IPR035686">
    <property type="entry name" value="CPSase_GATase1"/>
</dbReference>
<dbReference type="HAMAP" id="MF_01209">
    <property type="entry name" value="CPSase_S_chain"/>
    <property type="match status" value="1"/>
</dbReference>
<dbReference type="PANTHER" id="PTHR43418:SF7">
    <property type="entry name" value="CARBAMOYL-PHOSPHATE SYNTHASE SMALL CHAIN"/>
    <property type="match status" value="1"/>
</dbReference>
<evidence type="ECO:0000313" key="14">
    <source>
        <dbReference type="Proteomes" id="UP000886883"/>
    </source>
</evidence>
<keyword evidence="11" id="KW-0055">Arginine biosynthesis</keyword>
<keyword evidence="4 11" id="KW-0436">Ligase</keyword>
<accession>A0A9D2MPT2</accession>
<evidence type="ECO:0000256" key="2">
    <source>
        <dbReference type="ARBA" id="ARBA00005077"/>
    </source>
</evidence>
<dbReference type="Gene3D" id="3.50.30.20">
    <property type="entry name" value="Carbamoyl-phosphate synthase small subunit, N-terminal domain"/>
    <property type="match status" value="1"/>
</dbReference>
<dbReference type="GO" id="GO:0006541">
    <property type="term" value="P:glutamine metabolic process"/>
    <property type="evidence" value="ECO:0007669"/>
    <property type="project" value="InterPro"/>
</dbReference>
<evidence type="ECO:0000256" key="3">
    <source>
        <dbReference type="ARBA" id="ARBA00007800"/>
    </source>
</evidence>
<keyword evidence="7 11" id="KW-0315">Glutamine amidotransferase</keyword>
<dbReference type="InterPro" id="IPR006274">
    <property type="entry name" value="CarbamoylP_synth_ssu"/>
</dbReference>
<dbReference type="NCBIfam" id="NF009475">
    <property type="entry name" value="PRK12838.1"/>
    <property type="match status" value="1"/>
</dbReference>
<feature type="binding site" evidence="11">
    <location>
        <position position="255"/>
    </location>
    <ligand>
        <name>L-glutamine</name>
        <dbReference type="ChEBI" id="CHEBI:58359"/>
    </ligand>
</feature>
<keyword evidence="8 11" id="KW-0665">Pyrimidine biosynthesis</keyword>
<sequence>MQQTVYLQLEDGSCYEGKSFGAPLDGDRVGEVVFTTAMTGYQETLTDPSYFGQMVVQTFPLIGNYGINASDFESEKAHLSAYIVREWCPQPSNFRSKTDLDTFLKEQGVPGIFGVDTRSITRRIRERGVMNGRLTLRKPEAPDALSLSGWKIKNAVSSVTSRSVRQLPSGLSRFHVVVWDFGVKHGILRHLQSLDCSVTTVPAGASAEEILSLSPDGILLGNGPGDPRDNPSIVAQLALLCRSRIPIFGICLGHQLLALANGADTEKLKYGHRSANQPVRDLLTGRDYITSQNHGYTVKNDSLPPGCSLRFLNLNDGTCEGLSYEAFPGLSVQFHPEACPGPMDSSFLFEEFVAMMAERRTSICH</sequence>
<organism evidence="13 14">
    <name type="scientific">Candidatus Eisenbergiella merdigallinarum</name>
    <dbReference type="NCBI Taxonomy" id="2838552"/>
    <lineage>
        <taxon>Bacteria</taxon>
        <taxon>Bacillati</taxon>
        <taxon>Bacillota</taxon>
        <taxon>Clostridia</taxon>
        <taxon>Lachnospirales</taxon>
        <taxon>Lachnospiraceae</taxon>
        <taxon>Eisenbergiella</taxon>
    </lineage>
</organism>
<keyword evidence="11" id="KW-0028">Amino-acid biosynthesis</keyword>
<evidence type="ECO:0000256" key="6">
    <source>
        <dbReference type="ARBA" id="ARBA00022840"/>
    </source>
</evidence>
<evidence type="ECO:0000256" key="9">
    <source>
        <dbReference type="ARBA" id="ARBA00048816"/>
    </source>
</evidence>
<evidence type="ECO:0000256" key="8">
    <source>
        <dbReference type="ARBA" id="ARBA00022975"/>
    </source>
</evidence>
<comment type="function">
    <text evidence="11">Small subunit of the glutamine-dependent carbamoyl phosphate synthetase (CPSase). CPSase catalyzes the formation of carbamoyl phosphate from the ammonia moiety of glutamine, carbonate, and phosphate donated by ATP, constituting the first step of 2 biosynthetic pathways, one leading to arginine and/or urea and the other to pyrimidine nucleotides. The small subunit (glutamine amidotransferase) binds and cleaves glutamine to supply the large subunit with the substrate ammonia.</text>
</comment>
<dbReference type="EMBL" id="DWXE01000002">
    <property type="protein sequence ID" value="HJB89973.1"/>
    <property type="molecule type" value="Genomic_DNA"/>
</dbReference>
<dbReference type="InterPro" id="IPR029062">
    <property type="entry name" value="Class_I_gatase-like"/>
</dbReference>
<feature type="active site" evidence="11">
    <location>
        <position position="337"/>
    </location>
</feature>
<evidence type="ECO:0000256" key="4">
    <source>
        <dbReference type="ARBA" id="ARBA00022598"/>
    </source>
</evidence>
<dbReference type="Pfam" id="PF00117">
    <property type="entry name" value="GATase"/>
    <property type="match status" value="1"/>
</dbReference>
<dbReference type="SUPFAM" id="SSF52021">
    <property type="entry name" value="Carbamoyl phosphate synthetase, small subunit N-terminal domain"/>
    <property type="match status" value="1"/>
</dbReference>
<evidence type="ECO:0000256" key="7">
    <source>
        <dbReference type="ARBA" id="ARBA00022962"/>
    </source>
</evidence>
<keyword evidence="5 11" id="KW-0547">Nucleotide-binding</keyword>
<reference evidence="13" key="1">
    <citation type="journal article" date="2021" name="PeerJ">
        <title>Extensive microbial diversity within the chicken gut microbiome revealed by metagenomics and culture.</title>
        <authorList>
            <person name="Gilroy R."/>
            <person name="Ravi A."/>
            <person name="Getino M."/>
            <person name="Pursley I."/>
            <person name="Horton D.L."/>
            <person name="Alikhan N.F."/>
            <person name="Baker D."/>
            <person name="Gharbi K."/>
            <person name="Hall N."/>
            <person name="Watson M."/>
            <person name="Adriaenssens E.M."/>
            <person name="Foster-Nyarko E."/>
            <person name="Jarju S."/>
            <person name="Secka A."/>
            <person name="Antonio M."/>
            <person name="Oren A."/>
            <person name="Chaudhuri R.R."/>
            <person name="La Ragione R."/>
            <person name="Hildebrand F."/>
            <person name="Pallen M.J."/>
        </authorList>
    </citation>
    <scope>NUCLEOTIDE SEQUENCE</scope>
    <source>
        <strain evidence="13">USAMLcec3-2134</strain>
    </source>
</reference>
<dbReference type="InterPro" id="IPR050472">
    <property type="entry name" value="Anth_synth/Amidotransfase"/>
</dbReference>
<reference evidence="13" key="2">
    <citation type="submission" date="2021-04" db="EMBL/GenBank/DDBJ databases">
        <authorList>
            <person name="Gilroy R."/>
        </authorList>
    </citation>
    <scope>NUCLEOTIDE SEQUENCE</scope>
    <source>
        <strain evidence="13">USAMLcec3-2134</strain>
    </source>
</reference>
<evidence type="ECO:0000256" key="10">
    <source>
        <dbReference type="ARBA" id="ARBA00049285"/>
    </source>
</evidence>
<dbReference type="GO" id="GO:0006526">
    <property type="term" value="P:L-arginine biosynthetic process"/>
    <property type="evidence" value="ECO:0007669"/>
    <property type="project" value="UniProtKB-UniRule"/>
</dbReference>
<dbReference type="PROSITE" id="PS51273">
    <property type="entry name" value="GATASE_TYPE_1"/>
    <property type="match status" value="1"/>
</dbReference>
<feature type="binding site" evidence="11">
    <location>
        <position position="295"/>
    </location>
    <ligand>
        <name>L-glutamine</name>
        <dbReference type="ChEBI" id="CHEBI:58359"/>
    </ligand>
</feature>
<gene>
    <name evidence="11" type="primary">carA</name>
    <name evidence="13" type="ORF">H9763_00705</name>
</gene>
<feature type="binding site" evidence="11">
    <location>
        <position position="225"/>
    </location>
    <ligand>
        <name>L-glutamine</name>
        <dbReference type="ChEBI" id="CHEBI:58359"/>
    </ligand>
</feature>
<dbReference type="SMART" id="SM01097">
    <property type="entry name" value="CPSase_sm_chain"/>
    <property type="match status" value="1"/>
</dbReference>
<dbReference type="InterPro" id="IPR036480">
    <property type="entry name" value="CarbP_synth_ssu_N_sf"/>
</dbReference>
<dbReference type="GO" id="GO:0006207">
    <property type="term" value="P:'de novo' pyrimidine nucleobase biosynthetic process"/>
    <property type="evidence" value="ECO:0007669"/>
    <property type="project" value="InterPro"/>
</dbReference>
<dbReference type="GO" id="GO:0005524">
    <property type="term" value="F:ATP binding"/>
    <property type="evidence" value="ECO:0007669"/>
    <property type="project" value="UniProtKB-UniRule"/>
</dbReference>
<keyword evidence="6 11" id="KW-0067">ATP-binding</keyword>
<dbReference type="FunFam" id="3.50.30.20:FF:000001">
    <property type="entry name" value="Carbamoyl-phosphate synthase small chain"/>
    <property type="match status" value="1"/>
</dbReference>
<dbReference type="Gene3D" id="3.40.50.880">
    <property type="match status" value="1"/>
</dbReference>
<dbReference type="PRINTS" id="PR00097">
    <property type="entry name" value="ANTSNTHASEII"/>
</dbReference>
<dbReference type="GO" id="GO:0044205">
    <property type="term" value="P:'de novo' UMP biosynthetic process"/>
    <property type="evidence" value="ECO:0007669"/>
    <property type="project" value="UniProtKB-UniRule"/>
</dbReference>
<dbReference type="PANTHER" id="PTHR43418">
    <property type="entry name" value="MULTIFUNCTIONAL TRYPTOPHAN BIOSYNTHESIS PROTEIN-RELATED"/>
    <property type="match status" value="1"/>
</dbReference>
<feature type="binding site" evidence="11">
    <location>
        <position position="293"/>
    </location>
    <ligand>
        <name>L-glutamine</name>
        <dbReference type="ChEBI" id="CHEBI:58359"/>
    </ligand>
</feature>
<evidence type="ECO:0000256" key="11">
    <source>
        <dbReference type="HAMAP-Rule" id="MF_01209"/>
    </source>
</evidence>
<feature type="region of interest" description="CPSase" evidence="11">
    <location>
        <begin position="1"/>
        <end position="174"/>
    </location>
</feature>
<feature type="binding site" evidence="11">
    <location>
        <position position="223"/>
    </location>
    <ligand>
        <name>L-glutamine</name>
        <dbReference type="ChEBI" id="CHEBI:58359"/>
    </ligand>
</feature>
<comment type="caution">
    <text evidence="13">The sequence shown here is derived from an EMBL/GenBank/DDBJ whole genome shotgun (WGS) entry which is preliminary data.</text>
</comment>
<proteinExistence type="inferred from homology"/>
<dbReference type="AlphaFoldDB" id="A0A9D2MPT2"/>
<dbReference type="PRINTS" id="PR00099">
    <property type="entry name" value="CPSGATASE"/>
</dbReference>
<feature type="binding site" evidence="11">
    <location>
        <position position="296"/>
    </location>
    <ligand>
        <name>L-glutamine</name>
        <dbReference type="ChEBI" id="CHEBI:58359"/>
    </ligand>
</feature>
<dbReference type="GO" id="GO:0004088">
    <property type="term" value="F:carbamoyl-phosphate synthase (glutamine-hydrolyzing) activity"/>
    <property type="evidence" value="ECO:0007669"/>
    <property type="project" value="UniProtKB-UniRule"/>
</dbReference>
<feature type="active site" description="Nucleophile" evidence="11">
    <location>
        <position position="251"/>
    </location>
</feature>
<evidence type="ECO:0000256" key="1">
    <source>
        <dbReference type="ARBA" id="ARBA00004812"/>
    </source>
</evidence>
<comment type="pathway">
    <text evidence="2 11">Amino-acid biosynthesis; L-arginine biosynthesis; carbamoyl phosphate from bicarbonate: step 1/1.</text>
</comment>
<feature type="domain" description="Carbamoyl-phosphate synthase small subunit N-terminal" evidence="12">
    <location>
        <begin position="3"/>
        <end position="135"/>
    </location>
</feature>
<dbReference type="CDD" id="cd01744">
    <property type="entry name" value="GATase1_CPSase"/>
    <property type="match status" value="1"/>
</dbReference>
<comment type="catalytic activity">
    <reaction evidence="10 11">
        <text>L-glutamine + H2O = L-glutamate + NH4(+)</text>
        <dbReference type="Rhea" id="RHEA:15889"/>
        <dbReference type="ChEBI" id="CHEBI:15377"/>
        <dbReference type="ChEBI" id="CHEBI:28938"/>
        <dbReference type="ChEBI" id="CHEBI:29985"/>
        <dbReference type="ChEBI" id="CHEBI:58359"/>
    </reaction>
</comment>
<evidence type="ECO:0000256" key="5">
    <source>
        <dbReference type="ARBA" id="ARBA00022741"/>
    </source>
</evidence>
<dbReference type="Pfam" id="PF00988">
    <property type="entry name" value="CPSase_sm_chain"/>
    <property type="match status" value="1"/>
</dbReference>
<dbReference type="InterPro" id="IPR017926">
    <property type="entry name" value="GATASE"/>
</dbReference>
<dbReference type="SUPFAM" id="SSF52317">
    <property type="entry name" value="Class I glutamine amidotransferase-like"/>
    <property type="match status" value="1"/>
</dbReference>
<feature type="active site" evidence="11">
    <location>
        <position position="335"/>
    </location>
</feature>
<feature type="binding site" evidence="11">
    <location>
        <position position="49"/>
    </location>
    <ligand>
        <name>L-glutamine</name>
        <dbReference type="ChEBI" id="CHEBI:58359"/>
    </ligand>
</feature>
<evidence type="ECO:0000313" key="13">
    <source>
        <dbReference type="EMBL" id="HJB89973.1"/>
    </source>
</evidence>
<comment type="subunit">
    <text evidence="11">Composed of two chains; the small (or glutamine) chain promotes the hydrolysis of glutamine to ammonia, which is used by the large (or ammonia) chain to synthesize carbamoyl phosphate. Tetramer of heterodimers (alpha,beta)4.</text>
</comment>
<dbReference type="Proteomes" id="UP000886883">
    <property type="component" value="Unassembled WGS sequence"/>
</dbReference>
<dbReference type="NCBIfam" id="TIGR01368">
    <property type="entry name" value="CPSaseIIsmall"/>
    <property type="match status" value="1"/>
</dbReference>
<dbReference type="EC" id="6.3.5.5" evidence="11"/>
<dbReference type="InterPro" id="IPR002474">
    <property type="entry name" value="CarbamoylP_synth_ssu_N"/>
</dbReference>
<comment type="similarity">
    <text evidence="3 11">Belongs to the CarA family.</text>
</comment>